<sequence>MMHGLYISRMQGRSHSFVSLRVRAFLYEQPSHSRAFRLCPPHSLWRQHNPCF</sequence>
<reference evidence="1 2" key="1">
    <citation type="journal article" date="2014" name="Nat. Commun.">
        <title>Multiple recent horizontal transfers of a large genomic region in cheese making fungi.</title>
        <authorList>
            <person name="Cheeseman K."/>
            <person name="Ropars J."/>
            <person name="Renault P."/>
            <person name="Dupont J."/>
            <person name="Gouzy J."/>
            <person name="Branca A."/>
            <person name="Abraham A.L."/>
            <person name="Ceppi M."/>
            <person name="Conseiller E."/>
            <person name="Debuchy R."/>
            <person name="Malagnac F."/>
            <person name="Goarin A."/>
            <person name="Silar P."/>
            <person name="Lacoste S."/>
            <person name="Sallet E."/>
            <person name="Bensimon A."/>
            <person name="Giraud T."/>
            <person name="Brygoo Y."/>
        </authorList>
    </citation>
    <scope>NUCLEOTIDE SEQUENCE [LARGE SCALE GENOMIC DNA]</scope>
    <source>
        <strain evidence="2">FM 013</strain>
    </source>
</reference>
<organism evidence="1 2">
    <name type="scientific">Penicillium camemberti (strain FM 013)</name>
    <dbReference type="NCBI Taxonomy" id="1429867"/>
    <lineage>
        <taxon>Eukaryota</taxon>
        <taxon>Fungi</taxon>
        <taxon>Dikarya</taxon>
        <taxon>Ascomycota</taxon>
        <taxon>Pezizomycotina</taxon>
        <taxon>Eurotiomycetes</taxon>
        <taxon>Eurotiomycetidae</taxon>
        <taxon>Eurotiales</taxon>
        <taxon>Aspergillaceae</taxon>
        <taxon>Penicillium</taxon>
    </lineage>
</organism>
<proteinExistence type="predicted"/>
<protein>
    <submittedName>
        <fullName evidence="1">Str. FM013</fullName>
    </submittedName>
</protein>
<dbReference type="Proteomes" id="UP000053732">
    <property type="component" value="Unassembled WGS sequence"/>
</dbReference>
<evidence type="ECO:0000313" key="2">
    <source>
        <dbReference type="Proteomes" id="UP000053732"/>
    </source>
</evidence>
<evidence type="ECO:0000313" key="1">
    <source>
        <dbReference type="EMBL" id="CRL25762.1"/>
    </source>
</evidence>
<keyword evidence="2" id="KW-1185">Reference proteome</keyword>
<accession>A0A0G4PHD9</accession>
<gene>
    <name evidence="1" type="ORF">PCAMFM013_S016g000043</name>
</gene>
<name>A0A0G4PHD9_PENC3</name>
<dbReference type="EMBL" id="HG793149">
    <property type="protein sequence ID" value="CRL25762.1"/>
    <property type="molecule type" value="Genomic_DNA"/>
</dbReference>
<dbReference type="AlphaFoldDB" id="A0A0G4PHD9"/>